<feature type="compositionally biased region" description="Basic and acidic residues" evidence="3">
    <location>
        <begin position="183"/>
        <end position="197"/>
    </location>
</feature>
<comment type="caution">
    <text evidence="5">The sequence shown here is derived from an EMBL/GenBank/DDBJ whole genome shotgun (WGS) entry which is preliminary data.</text>
</comment>
<feature type="region of interest" description="Disordered" evidence="3">
    <location>
        <begin position="388"/>
        <end position="469"/>
    </location>
</feature>
<keyword evidence="6" id="KW-1185">Reference proteome</keyword>
<reference evidence="5 6" key="1">
    <citation type="submission" date="2024-02" db="EMBL/GenBank/DDBJ databases">
        <authorList>
            <person name="Daric V."/>
            <person name="Darras S."/>
        </authorList>
    </citation>
    <scope>NUCLEOTIDE SEQUENCE [LARGE SCALE GENOMIC DNA]</scope>
</reference>
<name>A0ABP0F6G8_CLALP</name>
<dbReference type="Proteomes" id="UP001642483">
    <property type="component" value="Unassembled WGS sequence"/>
</dbReference>
<dbReference type="InterPro" id="IPR042855">
    <property type="entry name" value="V_SNARE_CC"/>
</dbReference>
<organism evidence="5 6">
    <name type="scientific">Clavelina lepadiformis</name>
    <name type="common">Light-bulb sea squirt</name>
    <name type="synonym">Ascidia lepadiformis</name>
    <dbReference type="NCBI Taxonomy" id="159417"/>
    <lineage>
        <taxon>Eukaryota</taxon>
        <taxon>Metazoa</taxon>
        <taxon>Chordata</taxon>
        <taxon>Tunicata</taxon>
        <taxon>Ascidiacea</taxon>
        <taxon>Aplousobranchia</taxon>
        <taxon>Clavelinidae</taxon>
        <taxon>Clavelina</taxon>
    </lineage>
</organism>
<feature type="region of interest" description="Disordered" evidence="3">
    <location>
        <begin position="109"/>
        <end position="197"/>
    </location>
</feature>
<feature type="compositionally biased region" description="Basic residues" evidence="3">
    <location>
        <begin position="58"/>
        <end position="67"/>
    </location>
</feature>
<dbReference type="PROSITE" id="PS50892">
    <property type="entry name" value="V_SNARE"/>
    <property type="match status" value="1"/>
</dbReference>
<evidence type="ECO:0000256" key="1">
    <source>
        <dbReference type="PROSITE-ProRule" id="PRU00290"/>
    </source>
</evidence>
<feature type="coiled-coil region" evidence="2">
    <location>
        <begin position="294"/>
        <end position="321"/>
    </location>
</feature>
<feature type="compositionally biased region" description="Polar residues" evidence="3">
    <location>
        <begin position="460"/>
        <end position="469"/>
    </location>
</feature>
<feature type="compositionally biased region" description="Basic residues" evidence="3">
    <location>
        <begin position="166"/>
        <end position="182"/>
    </location>
</feature>
<evidence type="ECO:0000259" key="4">
    <source>
        <dbReference type="PROSITE" id="PS50892"/>
    </source>
</evidence>
<feature type="compositionally biased region" description="Basic and acidic residues" evidence="3">
    <location>
        <begin position="121"/>
        <end position="132"/>
    </location>
</feature>
<gene>
    <name evidence="5" type="ORF">CVLEPA_LOCUS3619</name>
</gene>
<keyword evidence="1 2" id="KW-0175">Coiled coil</keyword>
<proteinExistence type="predicted"/>
<feature type="region of interest" description="Disordered" evidence="3">
    <location>
        <begin position="1"/>
        <end position="71"/>
    </location>
</feature>
<evidence type="ECO:0000256" key="3">
    <source>
        <dbReference type="SAM" id="MobiDB-lite"/>
    </source>
</evidence>
<evidence type="ECO:0000256" key="2">
    <source>
        <dbReference type="SAM" id="Coils"/>
    </source>
</evidence>
<dbReference type="EMBL" id="CAWYQH010000002">
    <property type="protein sequence ID" value="CAK8673877.1"/>
    <property type="molecule type" value="Genomic_DNA"/>
</dbReference>
<feature type="region of interest" description="Disordered" evidence="3">
    <location>
        <begin position="226"/>
        <end position="252"/>
    </location>
</feature>
<feature type="compositionally biased region" description="Basic residues" evidence="3">
    <location>
        <begin position="1"/>
        <end position="12"/>
    </location>
</feature>
<evidence type="ECO:0000313" key="6">
    <source>
        <dbReference type="Proteomes" id="UP001642483"/>
    </source>
</evidence>
<evidence type="ECO:0000313" key="5">
    <source>
        <dbReference type="EMBL" id="CAK8673877.1"/>
    </source>
</evidence>
<feature type="domain" description="V-SNARE coiled-coil homology" evidence="4">
    <location>
        <begin position="300"/>
        <end position="363"/>
    </location>
</feature>
<dbReference type="Gene3D" id="1.20.5.110">
    <property type="match status" value="1"/>
</dbReference>
<feature type="compositionally biased region" description="Basic and acidic residues" evidence="3">
    <location>
        <begin position="140"/>
        <end position="154"/>
    </location>
</feature>
<accession>A0ABP0F6G8</accession>
<protein>
    <recommendedName>
        <fullName evidence="4">V-SNARE coiled-coil homology domain-containing protein</fullName>
    </recommendedName>
</protein>
<feature type="compositionally biased region" description="Polar residues" evidence="3">
    <location>
        <begin position="439"/>
        <end position="451"/>
    </location>
</feature>
<sequence>MKIKRRKNKKRTTKTEEPVSSYPEENNPFSEENGIAKNAEVLKGKKKKIIKPKEKESKRQKKLKGKRERAVSRAVLEHVTAEEINTSAIGSTQNPLGIAPSKLDVHTSAGFAKTSQNGDDVDNKDISEKENKPAMNTSTKTDDIITGDDGKPKEINATADNDETTKKKHKKTKSKKKAKDKKHGQDVKAVEADNEKNVIEKLENHTKLNSVSVQDGQQEMRMKTHATKFRDRGHSRRHRTSSMVVSSKERTKKKRLRLIKKLKRKKKDKHDIDETVEEQCEEVMDQKDYNPKSKKVNSNQINQLQRQVEEVKTVVSNQVTQTLEQRNSGLEQLAKSTEQLEKFAESFATVTHETRLKKQTEAKCCGAFSRHRMCWYICTCERGIQKKKKTRDKLSTKPSENAPLKSRAFADQADDNDAYEIQATPSPCTSRAKVRLRNRTNGQDKPSSARSSLHIPGHLGNTSKRSSANSSILAGIRNSKLLDNIKRASNPVVLTLRGLRTDTVVSQRKSSSTGDLHDLVQREARVSKATELGIREIAEGFDDENSRKRAAELLLLDHEG</sequence>